<feature type="chain" id="PRO_5044881423" description="SCP domain-containing protein" evidence="3">
    <location>
        <begin position="30"/>
        <end position="172"/>
    </location>
</feature>
<dbReference type="Gene3D" id="3.40.33.10">
    <property type="entry name" value="CAP"/>
    <property type="match status" value="1"/>
</dbReference>
<evidence type="ECO:0000259" key="4">
    <source>
        <dbReference type="SMART" id="SM00198"/>
    </source>
</evidence>
<gene>
    <name evidence="5" type="ORF">R1sor_022647</name>
</gene>
<evidence type="ECO:0000313" key="6">
    <source>
        <dbReference type="Proteomes" id="UP001633002"/>
    </source>
</evidence>
<dbReference type="InterPro" id="IPR018244">
    <property type="entry name" value="Allrgn_V5/Tpx1_CS"/>
</dbReference>
<evidence type="ECO:0000256" key="3">
    <source>
        <dbReference type="SAM" id="SignalP"/>
    </source>
</evidence>
<comment type="caution">
    <text evidence="5">The sequence shown here is derived from an EMBL/GenBank/DDBJ whole genome shotgun (WGS) entry which is preliminary data.</text>
</comment>
<dbReference type="SMART" id="SM00198">
    <property type="entry name" value="SCP"/>
    <property type="match status" value="1"/>
</dbReference>
<proteinExistence type="predicted"/>
<dbReference type="PRINTS" id="PR00838">
    <property type="entry name" value="V5ALLERGEN"/>
</dbReference>
<feature type="signal peptide" evidence="3">
    <location>
        <begin position="1"/>
        <end position="29"/>
    </location>
</feature>
<keyword evidence="6" id="KW-1185">Reference proteome</keyword>
<dbReference type="InterPro" id="IPR014044">
    <property type="entry name" value="CAP_dom"/>
</dbReference>
<dbReference type="Proteomes" id="UP001633002">
    <property type="component" value="Unassembled WGS sequence"/>
</dbReference>
<accession>A0ABD3GPB0</accession>
<sequence>MATSNSRLVIGCGVLISIIALANVNVVGAQTISQQFLDPHNAARSNISGANIPNLVWNNTLQTYAQSWASNQASAANNCALKHSGGPYGENIYWASWSSTPLDAVSAWVAEKQYYNYTTNTCATGKVCGHYTQVIWKRTTSVGCGSATCPAGGTFTVCSYYPPGNYVGQKPY</sequence>
<dbReference type="CDD" id="cd05381">
    <property type="entry name" value="CAP_PR-1"/>
    <property type="match status" value="1"/>
</dbReference>
<organism evidence="5 6">
    <name type="scientific">Riccia sorocarpa</name>
    <dbReference type="NCBI Taxonomy" id="122646"/>
    <lineage>
        <taxon>Eukaryota</taxon>
        <taxon>Viridiplantae</taxon>
        <taxon>Streptophyta</taxon>
        <taxon>Embryophyta</taxon>
        <taxon>Marchantiophyta</taxon>
        <taxon>Marchantiopsida</taxon>
        <taxon>Marchantiidae</taxon>
        <taxon>Marchantiales</taxon>
        <taxon>Ricciaceae</taxon>
        <taxon>Riccia</taxon>
    </lineage>
</organism>
<keyword evidence="3" id="KW-0732">Signal</keyword>
<dbReference type="SUPFAM" id="SSF55797">
    <property type="entry name" value="PR-1-like"/>
    <property type="match status" value="1"/>
</dbReference>
<reference evidence="5 6" key="1">
    <citation type="submission" date="2024-09" db="EMBL/GenBank/DDBJ databases">
        <title>Chromosome-scale assembly of Riccia sorocarpa.</title>
        <authorList>
            <person name="Paukszto L."/>
        </authorList>
    </citation>
    <scope>NUCLEOTIDE SEQUENCE [LARGE SCALE GENOMIC DNA]</scope>
    <source>
        <strain evidence="5">LP-2024</strain>
        <tissue evidence="5">Aerial parts of the thallus</tissue>
    </source>
</reference>
<dbReference type="PRINTS" id="PR00837">
    <property type="entry name" value="V5TPXLIKE"/>
</dbReference>
<dbReference type="InterPro" id="IPR001283">
    <property type="entry name" value="CRISP-related"/>
</dbReference>
<dbReference type="PANTHER" id="PTHR10334">
    <property type="entry name" value="CYSTEINE-RICH SECRETORY PROTEIN-RELATED"/>
    <property type="match status" value="1"/>
</dbReference>
<keyword evidence="2" id="KW-0611">Plant defense</keyword>
<dbReference type="Pfam" id="PF00188">
    <property type="entry name" value="CAP"/>
    <property type="match status" value="1"/>
</dbReference>
<protein>
    <recommendedName>
        <fullName evidence="4">SCP domain-containing protein</fullName>
    </recommendedName>
</protein>
<feature type="domain" description="SCP" evidence="4">
    <location>
        <begin position="31"/>
        <end position="168"/>
    </location>
</feature>
<dbReference type="AlphaFoldDB" id="A0ABD3GPB0"/>
<comment type="function">
    <text evidence="1">Probably involved in the defense reaction of plants against pathogens.</text>
</comment>
<dbReference type="InterPro" id="IPR035940">
    <property type="entry name" value="CAP_sf"/>
</dbReference>
<keyword evidence="2" id="KW-0568">Pathogenesis-related protein</keyword>
<dbReference type="FunFam" id="3.40.33.10:FF:000004">
    <property type="entry name" value="CAP, cysteine-rich secretory protein, antigen 5"/>
    <property type="match status" value="1"/>
</dbReference>
<name>A0ABD3GPB0_9MARC</name>
<dbReference type="InterPro" id="IPR002413">
    <property type="entry name" value="V5_allergen-like"/>
</dbReference>
<evidence type="ECO:0000256" key="1">
    <source>
        <dbReference type="ARBA" id="ARBA00003143"/>
    </source>
</evidence>
<evidence type="ECO:0000256" key="2">
    <source>
        <dbReference type="ARBA" id="ARBA00023265"/>
    </source>
</evidence>
<dbReference type="PROSITE" id="PS01009">
    <property type="entry name" value="CRISP_1"/>
    <property type="match status" value="1"/>
</dbReference>
<dbReference type="EMBL" id="JBJQOH010000007">
    <property type="protein sequence ID" value="KAL3679691.1"/>
    <property type="molecule type" value="Genomic_DNA"/>
</dbReference>
<evidence type="ECO:0000313" key="5">
    <source>
        <dbReference type="EMBL" id="KAL3679691.1"/>
    </source>
</evidence>